<dbReference type="GO" id="GO:0004803">
    <property type="term" value="F:transposase activity"/>
    <property type="evidence" value="ECO:0007669"/>
    <property type="project" value="UniProtKB-UniRule"/>
</dbReference>
<dbReference type="InterPro" id="IPR001207">
    <property type="entry name" value="Transposase_mutator"/>
</dbReference>
<dbReference type="GO" id="GO:0006313">
    <property type="term" value="P:DNA transposition"/>
    <property type="evidence" value="ECO:0007669"/>
    <property type="project" value="UniProtKB-UniRule"/>
</dbReference>
<dbReference type="PANTHER" id="PTHR33217">
    <property type="entry name" value="TRANSPOSASE FOR INSERTION SEQUENCE ELEMENT IS1081"/>
    <property type="match status" value="1"/>
</dbReference>
<reference evidence="8" key="1">
    <citation type="submission" date="2017-01" db="EMBL/GenBank/DDBJ databases">
        <authorList>
            <person name="Varghese N."/>
            <person name="Submissions S."/>
        </authorList>
    </citation>
    <scope>NUCLEOTIDE SEQUENCE [LARGE SCALE GENOMIC DNA]</scope>
    <source>
        <strain evidence="8">DSM 16176</strain>
    </source>
</reference>
<dbReference type="GO" id="GO:0003677">
    <property type="term" value="F:DNA binding"/>
    <property type="evidence" value="ECO:0007669"/>
    <property type="project" value="UniProtKB-UniRule"/>
</dbReference>
<evidence type="ECO:0000256" key="1">
    <source>
        <dbReference type="ARBA" id="ARBA00002190"/>
    </source>
</evidence>
<evidence type="ECO:0000256" key="6">
    <source>
        <dbReference type="RuleBase" id="RU365089"/>
    </source>
</evidence>
<sequence>MYTTNIIEGYHRQLRKATKGKSMFPNDESLLKMLYLATMEVTRKWTMRVANWGTILGQLALYFGDRVTPYRHDDVRRHAHCVWHATSDQDGSRKSAVKAGNTP</sequence>
<gene>
    <name evidence="7" type="ORF">SAMN05421799_1196</name>
</gene>
<evidence type="ECO:0000256" key="5">
    <source>
        <dbReference type="ARBA" id="ARBA00023172"/>
    </source>
</evidence>
<keyword evidence="5 6" id="KW-0233">DNA recombination</keyword>
<evidence type="ECO:0000256" key="2">
    <source>
        <dbReference type="ARBA" id="ARBA00010961"/>
    </source>
</evidence>
<proteinExistence type="inferred from homology"/>
<evidence type="ECO:0000313" key="7">
    <source>
        <dbReference type="EMBL" id="SIT14531.1"/>
    </source>
</evidence>
<comment type="similarity">
    <text evidence="2 6">Belongs to the transposase mutator family.</text>
</comment>
<keyword evidence="3 6" id="KW-0815">Transposition</keyword>
<dbReference type="Pfam" id="PF00872">
    <property type="entry name" value="Transposase_mut"/>
    <property type="match status" value="1"/>
</dbReference>
<accession>A0A1N7PVA6</accession>
<dbReference type="AlphaFoldDB" id="A0A1N7PVA6"/>
<keyword evidence="6" id="KW-0814">Transposable element</keyword>
<protein>
    <recommendedName>
        <fullName evidence="6">Mutator family transposase</fullName>
    </recommendedName>
</protein>
<dbReference type="Proteomes" id="UP000186156">
    <property type="component" value="Unassembled WGS sequence"/>
</dbReference>
<name>A0A1N7PVA6_9BACL</name>
<dbReference type="EMBL" id="FTOO01000019">
    <property type="protein sequence ID" value="SIT14531.1"/>
    <property type="molecule type" value="Genomic_DNA"/>
</dbReference>
<organism evidence="7 8">
    <name type="scientific">Alicyclobacillus vulcanalis</name>
    <dbReference type="NCBI Taxonomy" id="252246"/>
    <lineage>
        <taxon>Bacteria</taxon>
        <taxon>Bacillati</taxon>
        <taxon>Bacillota</taxon>
        <taxon>Bacilli</taxon>
        <taxon>Bacillales</taxon>
        <taxon>Alicyclobacillaceae</taxon>
        <taxon>Alicyclobacillus</taxon>
    </lineage>
</organism>
<keyword evidence="8" id="KW-1185">Reference proteome</keyword>
<evidence type="ECO:0000313" key="8">
    <source>
        <dbReference type="Proteomes" id="UP000186156"/>
    </source>
</evidence>
<evidence type="ECO:0000256" key="3">
    <source>
        <dbReference type="ARBA" id="ARBA00022578"/>
    </source>
</evidence>
<comment type="function">
    <text evidence="1 6">Required for the transposition of the insertion element.</text>
</comment>
<dbReference type="PANTHER" id="PTHR33217:SF8">
    <property type="entry name" value="MUTATOR FAMILY TRANSPOSASE"/>
    <property type="match status" value="1"/>
</dbReference>
<keyword evidence="4 6" id="KW-0238">DNA-binding</keyword>
<evidence type="ECO:0000256" key="4">
    <source>
        <dbReference type="ARBA" id="ARBA00023125"/>
    </source>
</evidence>